<feature type="compositionally biased region" description="Basic and acidic residues" evidence="1">
    <location>
        <begin position="288"/>
        <end position="298"/>
    </location>
</feature>
<organism evidence="2 3">
    <name type="scientific">Mytilus galloprovincialis</name>
    <name type="common">Mediterranean mussel</name>
    <dbReference type="NCBI Taxonomy" id="29158"/>
    <lineage>
        <taxon>Eukaryota</taxon>
        <taxon>Metazoa</taxon>
        <taxon>Spiralia</taxon>
        <taxon>Lophotrochozoa</taxon>
        <taxon>Mollusca</taxon>
        <taxon>Bivalvia</taxon>
        <taxon>Autobranchia</taxon>
        <taxon>Pteriomorphia</taxon>
        <taxon>Mytilida</taxon>
        <taxon>Mytiloidea</taxon>
        <taxon>Mytilidae</taxon>
        <taxon>Mytilinae</taxon>
        <taxon>Mytilus</taxon>
    </lineage>
</organism>
<evidence type="ECO:0008006" key="4">
    <source>
        <dbReference type="Google" id="ProtNLM"/>
    </source>
</evidence>
<evidence type="ECO:0000313" key="2">
    <source>
        <dbReference type="EMBL" id="VDI46754.1"/>
    </source>
</evidence>
<dbReference type="Proteomes" id="UP000596742">
    <property type="component" value="Unassembled WGS sequence"/>
</dbReference>
<feature type="compositionally biased region" description="Low complexity" evidence="1">
    <location>
        <begin position="277"/>
        <end position="287"/>
    </location>
</feature>
<sequence length="401" mass="45869">MKSNALKQITKQIKRLADLQTIELSVVFCVRDNVQERQLIKFCGSGEFLQNLKEGKPILGVEEIKRLSKTQEGYLPRIEHTVPLQMLTPSKLSCGPGVSKQIASRQKEMLEAASIITEDQDNSFSIDSPSTKSQQSSNKKVDNVDQRKPKRSKTKTKKASSSKDERGQRTKRKLIDETDSLEQNDNHSNENFNKNDEDYHDIYIAEVETQNISVDNEKEEEEQMHLKKKKRRNSKNKDQEAPSIVPIDHIATEDINSDNTRNQINEDVTAEEDQDVSQDFQNDSNSQSDHDVTAEKDTEKTWEINSYYAVAFEDRWYPGVVTAIQGDNKDWASIKYMHPSGENFKWPGKEDSALAHINAMLCRVNVNILANGRLWTVSNIGKIDNLYKSQSELQIVEIDYQ</sequence>
<name>A0A8B6FAY0_MYTGA</name>
<keyword evidence="3" id="KW-1185">Reference proteome</keyword>
<feature type="compositionally biased region" description="Polar residues" evidence="1">
    <location>
        <begin position="122"/>
        <end position="138"/>
    </location>
</feature>
<dbReference type="AlphaFoldDB" id="A0A8B6FAY0"/>
<evidence type="ECO:0000313" key="3">
    <source>
        <dbReference type="Proteomes" id="UP000596742"/>
    </source>
</evidence>
<dbReference type="EMBL" id="UYJE01006533">
    <property type="protein sequence ID" value="VDI46754.1"/>
    <property type="molecule type" value="Genomic_DNA"/>
</dbReference>
<feature type="region of interest" description="Disordered" evidence="1">
    <location>
        <begin position="120"/>
        <end position="197"/>
    </location>
</feature>
<gene>
    <name evidence="2" type="ORF">MGAL_10B004582</name>
</gene>
<feature type="compositionally biased region" description="Polar residues" evidence="1">
    <location>
        <begin position="257"/>
        <end position="266"/>
    </location>
</feature>
<dbReference type="OrthoDB" id="6114582at2759"/>
<reference evidence="2" key="1">
    <citation type="submission" date="2018-11" db="EMBL/GenBank/DDBJ databases">
        <authorList>
            <person name="Alioto T."/>
            <person name="Alioto T."/>
        </authorList>
    </citation>
    <scope>NUCLEOTIDE SEQUENCE</scope>
</reference>
<protein>
    <recommendedName>
        <fullName evidence="4">Tudor domain-containing protein</fullName>
    </recommendedName>
</protein>
<feature type="compositionally biased region" description="Basic residues" evidence="1">
    <location>
        <begin position="148"/>
        <end position="160"/>
    </location>
</feature>
<feature type="compositionally biased region" description="Basic and acidic residues" evidence="1">
    <location>
        <begin position="161"/>
        <end position="176"/>
    </location>
</feature>
<evidence type="ECO:0000256" key="1">
    <source>
        <dbReference type="SAM" id="MobiDB-lite"/>
    </source>
</evidence>
<accession>A0A8B6FAY0</accession>
<proteinExistence type="predicted"/>
<comment type="caution">
    <text evidence="2">The sequence shown here is derived from an EMBL/GenBank/DDBJ whole genome shotgun (WGS) entry which is preliminary data.</text>
</comment>
<feature type="compositionally biased region" description="Basic and acidic residues" evidence="1">
    <location>
        <begin position="184"/>
        <end position="197"/>
    </location>
</feature>
<feature type="region of interest" description="Disordered" evidence="1">
    <location>
        <begin position="210"/>
        <end position="298"/>
    </location>
</feature>